<evidence type="ECO:0000313" key="2">
    <source>
        <dbReference type="EMBL" id="QJD97487.1"/>
    </source>
</evidence>
<dbReference type="SUPFAM" id="SSF142433">
    <property type="entry name" value="CinA-like"/>
    <property type="match status" value="1"/>
</dbReference>
<dbReference type="Pfam" id="PF02464">
    <property type="entry name" value="CinA"/>
    <property type="match status" value="1"/>
</dbReference>
<feature type="domain" description="CinA C-terminal" evidence="1">
    <location>
        <begin position="8"/>
        <end position="156"/>
    </location>
</feature>
<gene>
    <name evidence="2" type="ORF">HH214_17210</name>
</gene>
<dbReference type="AlphaFoldDB" id="A0A7L5E527"/>
<dbReference type="GO" id="GO:0016787">
    <property type="term" value="F:hydrolase activity"/>
    <property type="evidence" value="ECO:0007669"/>
    <property type="project" value="UniProtKB-KW"/>
</dbReference>
<keyword evidence="3" id="KW-1185">Reference proteome</keyword>
<dbReference type="RefSeq" id="WP_169609700.1">
    <property type="nucleotide sequence ID" value="NZ_CP051682.1"/>
</dbReference>
<dbReference type="Proteomes" id="UP000503278">
    <property type="component" value="Chromosome"/>
</dbReference>
<keyword evidence="2" id="KW-0378">Hydrolase</keyword>
<organism evidence="2 3">
    <name type="scientific">Mucilaginibacter robiniae</name>
    <dbReference type="NCBI Taxonomy" id="2728022"/>
    <lineage>
        <taxon>Bacteria</taxon>
        <taxon>Pseudomonadati</taxon>
        <taxon>Bacteroidota</taxon>
        <taxon>Sphingobacteriia</taxon>
        <taxon>Sphingobacteriales</taxon>
        <taxon>Sphingobacteriaceae</taxon>
        <taxon>Mucilaginibacter</taxon>
    </lineage>
</organism>
<dbReference type="EMBL" id="CP051682">
    <property type="protein sequence ID" value="QJD97487.1"/>
    <property type="molecule type" value="Genomic_DNA"/>
</dbReference>
<evidence type="ECO:0000259" key="1">
    <source>
        <dbReference type="Pfam" id="PF02464"/>
    </source>
</evidence>
<proteinExistence type="predicted"/>
<dbReference type="InterPro" id="IPR036653">
    <property type="entry name" value="CinA-like_C"/>
</dbReference>
<dbReference type="KEGG" id="mrob:HH214_17210"/>
<dbReference type="InterPro" id="IPR008136">
    <property type="entry name" value="CinA_C"/>
</dbReference>
<name>A0A7L5E527_9SPHI</name>
<evidence type="ECO:0000313" key="3">
    <source>
        <dbReference type="Proteomes" id="UP000503278"/>
    </source>
</evidence>
<reference evidence="2 3" key="1">
    <citation type="submission" date="2020-04" db="EMBL/GenBank/DDBJ databases">
        <title>Genome sequencing of novel species.</title>
        <authorList>
            <person name="Heo J."/>
            <person name="Kim S.-J."/>
            <person name="Kim J.-S."/>
            <person name="Hong S.-B."/>
            <person name="Kwon S.-W."/>
        </authorList>
    </citation>
    <scope>NUCLEOTIDE SEQUENCE [LARGE SCALE GENOMIC DNA]</scope>
    <source>
        <strain evidence="2 3">F39-2</strain>
    </source>
</reference>
<dbReference type="NCBIfam" id="TIGR00199">
    <property type="entry name" value="PncC_domain"/>
    <property type="match status" value="1"/>
</dbReference>
<accession>A0A7L5E527</accession>
<sequence length="166" mass="17938">MPSDIVIKCSHALKDQDLTIAFAESVTAGKFISEFALIPNCGKVLKGGIACYDVSVKVNLMGVSQETLDQFTPESAEVTEELAIGLRKLMPADVIVAVTGLAAPGGSETEEKPVGTVFIHGFIKDKPWKQRLFIDDEPEQVILKSIDTVAEYLLQQLPPPTIPPNC</sequence>
<protein>
    <submittedName>
        <fullName evidence="2">Nicotinamide-nucleotide amidohydrolase family protein</fullName>
    </submittedName>
</protein>
<dbReference type="Gene3D" id="3.90.950.20">
    <property type="entry name" value="CinA-like"/>
    <property type="match status" value="1"/>
</dbReference>